<comment type="caution">
    <text evidence="2">The sequence shown here is derived from an EMBL/GenBank/DDBJ whole genome shotgun (WGS) entry which is preliminary data.</text>
</comment>
<dbReference type="SUPFAM" id="SSF111369">
    <property type="entry name" value="HlyD-like secretion proteins"/>
    <property type="match status" value="1"/>
</dbReference>
<evidence type="ECO:0008006" key="3">
    <source>
        <dbReference type="Google" id="ProtNLM"/>
    </source>
</evidence>
<dbReference type="AlphaFoldDB" id="A0A0F9PVE0"/>
<feature type="transmembrane region" description="Helical" evidence="1">
    <location>
        <begin position="427"/>
        <end position="447"/>
    </location>
</feature>
<organism evidence="2">
    <name type="scientific">marine sediment metagenome</name>
    <dbReference type="NCBI Taxonomy" id="412755"/>
    <lineage>
        <taxon>unclassified sequences</taxon>
        <taxon>metagenomes</taxon>
        <taxon>ecological metagenomes</taxon>
    </lineage>
</organism>
<gene>
    <name evidence="2" type="ORF">LCGC14_0782170</name>
</gene>
<feature type="transmembrane region" description="Helical" evidence="1">
    <location>
        <begin position="256"/>
        <end position="278"/>
    </location>
</feature>
<feature type="transmembrane region" description="Helical" evidence="1">
    <location>
        <begin position="161"/>
        <end position="182"/>
    </location>
</feature>
<feature type="transmembrane region" description="Helical" evidence="1">
    <location>
        <begin position="284"/>
        <end position="303"/>
    </location>
</feature>
<dbReference type="GO" id="GO:0005737">
    <property type="term" value="C:cytoplasm"/>
    <property type="evidence" value="ECO:0007669"/>
    <property type="project" value="TreeGrafter"/>
</dbReference>
<sequence length="717" mass="80005">MAGSLFSPSWYRVKDLKPRLRRHVNIYRHDYRGRIWFILQDLATGRSHRFSPAAYRMVGMLDGERTLGEVWDIANEQLGERAPTQDEAIRLLGQLHAADALVADVSPDSRELFRRHQRHNRMEIKQKIWSPLAVRIPIWDPDRFLTATLPVVRPLLTKTFALIWLIVVLTAGVFAAMNLGALTSNISDRVLNPGNLAILWLVYPVVKAFHELGHGYAVKKFGGEVHEIGIMFLVLIPVPYVDASAASAFRDKRKRMLVGGIGIMIELLLASIALFVWLNAQSGAVTAVAFNVMLIGGISTLLFNGNPLLRFDGYYVLADLIEIPNLSGRSTNYLSYLVQRYLYGMRDADQITSLWSERIWFVLYGVAAFIYRMFIMFAIIAYIAGRFFIIGVVLAIWAASTQLLIPIGKGMSFLSGSPKLRTNRPRAVLTTTAIIAALLALLFLVPFPSYSIVDGVIWPSQQAQVRAGTNGFVTKVAIGSDQKKVRTDDLLLQLDDPFMRARLELIDAQLAGLEIQRSALIRTDRVQSALIAEEMDVVLNDRARLIEELEALDIRAPRNGVAVLPNASDLVGSFIAKGSVVGYVVAQRDTQTVRVVVSQNQVDLVRNDTLSVSVIPVEWEAEPLRAVVLREVPGATQQLPTPALGTAGGGKVPVDPADPQGVKTLGRFFEFEILMQYPSDDILLGRRVRVRFDHGYMPMGFQAYRSLRQLFLRLYNV</sequence>
<protein>
    <recommendedName>
        <fullName evidence="3">RND efflux pump membrane fusion protein barrel-sandwich domain-containing protein</fullName>
    </recommendedName>
</protein>
<reference evidence="2" key="1">
    <citation type="journal article" date="2015" name="Nature">
        <title>Complex archaea that bridge the gap between prokaryotes and eukaryotes.</title>
        <authorList>
            <person name="Spang A."/>
            <person name="Saw J.H."/>
            <person name="Jorgensen S.L."/>
            <person name="Zaremba-Niedzwiedzka K."/>
            <person name="Martijn J."/>
            <person name="Lind A.E."/>
            <person name="van Eijk R."/>
            <person name="Schleper C."/>
            <person name="Guy L."/>
            <person name="Ettema T.J."/>
        </authorList>
    </citation>
    <scope>NUCLEOTIDE SEQUENCE</scope>
</reference>
<dbReference type="PANTHER" id="PTHR13325">
    <property type="entry name" value="PROTEASE M50 MEMBRANE-BOUND TRANSCRIPTION FACTOR SITE 2 PROTEASE"/>
    <property type="match status" value="1"/>
</dbReference>
<keyword evidence="1" id="KW-0472">Membrane</keyword>
<feature type="transmembrane region" description="Helical" evidence="1">
    <location>
        <begin position="230"/>
        <end position="249"/>
    </location>
</feature>
<keyword evidence="1" id="KW-1133">Transmembrane helix</keyword>
<dbReference type="PANTHER" id="PTHR13325:SF3">
    <property type="entry name" value="MEMBRANE-BOUND TRANSCRIPTION FACTOR SITE-2 PROTEASE"/>
    <property type="match status" value="1"/>
</dbReference>
<dbReference type="InterPro" id="IPR001193">
    <property type="entry name" value="MBTPS2"/>
</dbReference>
<dbReference type="EMBL" id="LAZR01002028">
    <property type="protein sequence ID" value="KKN35585.1"/>
    <property type="molecule type" value="Genomic_DNA"/>
</dbReference>
<dbReference type="GO" id="GO:0031293">
    <property type="term" value="P:membrane protein intracellular domain proteolysis"/>
    <property type="evidence" value="ECO:0007669"/>
    <property type="project" value="TreeGrafter"/>
</dbReference>
<dbReference type="Gene3D" id="1.10.10.1150">
    <property type="entry name" value="Coenzyme PQQ synthesis protein D (PqqD)"/>
    <property type="match status" value="1"/>
</dbReference>
<accession>A0A0F9PVE0</accession>
<keyword evidence="1" id="KW-0812">Transmembrane</keyword>
<proteinExistence type="predicted"/>
<evidence type="ECO:0000256" key="1">
    <source>
        <dbReference type="SAM" id="Phobius"/>
    </source>
</evidence>
<dbReference type="GO" id="GO:0016020">
    <property type="term" value="C:membrane"/>
    <property type="evidence" value="ECO:0007669"/>
    <property type="project" value="InterPro"/>
</dbReference>
<feature type="transmembrane region" description="Helical" evidence="1">
    <location>
        <begin position="387"/>
        <end position="407"/>
    </location>
</feature>
<feature type="transmembrane region" description="Helical" evidence="1">
    <location>
        <begin position="194"/>
        <end position="210"/>
    </location>
</feature>
<dbReference type="GO" id="GO:0004222">
    <property type="term" value="F:metalloendopeptidase activity"/>
    <property type="evidence" value="ECO:0007669"/>
    <property type="project" value="InterPro"/>
</dbReference>
<evidence type="ECO:0000313" key="2">
    <source>
        <dbReference type="EMBL" id="KKN35585.1"/>
    </source>
</evidence>
<name>A0A0F9PVE0_9ZZZZ</name>
<feature type="transmembrane region" description="Helical" evidence="1">
    <location>
        <begin position="359"/>
        <end position="381"/>
    </location>
</feature>
<dbReference type="InterPro" id="IPR041881">
    <property type="entry name" value="PqqD_sf"/>
</dbReference>